<dbReference type="AlphaFoldDB" id="A0A8S9TWM2"/>
<dbReference type="Proteomes" id="UP000704712">
    <property type="component" value="Unassembled WGS sequence"/>
</dbReference>
<comment type="caution">
    <text evidence="1">The sequence shown here is derived from an EMBL/GenBank/DDBJ whole genome shotgun (WGS) entry which is preliminary data.</text>
</comment>
<evidence type="ECO:0000313" key="1">
    <source>
        <dbReference type="EMBL" id="KAF4133146.1"/>
    </source>
</evidence>
<protein>
    <submittedName>
        <fullName evidence="1">Uncharacterized protein</fullName>
    </submittedName>
</protein>
<feature type="non-terminal residue" evidence="1">
    <location>
        <position position="1"/>
    </location>
</feature>
<organism evidence="1 2">
    <name type="scientific">Phytophthora infestans</name>
    <name type="common">Potato late blight agent</name>
    <name type="synonym">Botrytis infestans</name>
    <dbReference type="NCBI Taxonomy" id="4787"/>
    <lineage>
        <taxon>Eukaryota</taxon>
        <taxon>Sar</taxon>
        <taxon>Stramenopiles</taxon>
        <taxon>Oomycota</taxon>
        <taxon>Peronosporomycetes</taxon>
        <taxon>Peronosporales</taxon>
        <taxon>Peronosporaceae</taxon>
        <taxon>Phytophthora</taxon>
    </lineage>
</organism>
<name>A0A8S9TWM2_PHYIN</name>
<gene>
    <name evidence="1" type="ORF">GN958_ATG17660</name>
</gene>
<accession>A0A8S9TWM2</accession>
<proteinExistence type="predicted"/>
<dbReference type="EMBL" id="JAACNO010002446">
    <property type="protein sequence ID" value="KAF4133146.1"/>
    <property type="molecule type" value="Genomic_DNA"/>
</dbReference>
<evidence type="ECO:0000313" key="2">
    <source>
        <dbReference type="Proteomes" id="UP000704712"/>
    </source>
</evidence>
<sequence length="82" mass="8390">SAGVCRDGALVLSAAGWLRLPAIWAFGHGGGLVTGAVLAADGACGSEPSTLTRCLSQATSSASWSRALRDCTLRRSLQLFVL</sequence>
<reference evidence="1" key="1">
    <citation type="submission" date="2020-03" db="EMBL/GenBank/DDBJ databases">
        <title>Hybrid Assembly of Korean Phytophthora infestans isolates.</title>
        <authorList>
            <person name="Prokchorchik M."/>
            <person name="Lee Y."/>
            <person name="Seo J."/>
            <person name="Cho J.-H."/>
            <person name="Park Y.-E."/>
            <person name="Jang D.-C."/>
            <person name="Im J.-S."/>
            <person name="Choi J.-G."/>
            <person name="Park H.-J."/>
            <person name="Lee G.-B."/>
            <person name="Lee Y.-G."/>
            <person name="Hong S.-Y."/>
            <person name="Cho K."/>
            <person name="Sohn K.H."/>
        </authorList>
    </citation>
    <scope>NUCLEOTIDE SEQUENCE</scope>
    <source>
        <strain evidence="1">KR_2_A2</strain>
    </source>
</reference>